<dbReference type="GeneID" id="28539715"/>
<evidence type="ECO:0000313" key="3">
    <source>
        <dbReference type="Proteomes" id="UP000032427"/>
    </source>
</evidence>
<proteinExistence type="predicted"/>
<reference evidence="3" key="1">
    <citation type="submission" date="2014-09" db="EMBL/GenBank/DDBJ databases">
        <authorList>
            <person name="Hjerde E."/>
        </authorList>
    </citation>
    <scope>NUCLEOTIDE SEQUENCE [LARGE SCALE GENOMIC DNA]</scope>
    <source>
        <strain evidence="3">06/09/139</strain>
    </source>
</reference>
<dbReference type="HOGENOM" id="CLU_1599267_0_0_6"/>
<feature type="transmembrane region" description="Helical" evidence="1">
    <location>
        <begin position="7"/>
        <end position="27"/>
    </location>
</feature>
<keyword evidence="1" id="KW-0812">Transmembrane</keyword>
<sequence length="166" mass="19179">MNKVKHHLLMLGFILLIMLFHFFGVIYSSSEQDENEHVTRSTLVEKPFNRSAFTAKELSDLFAINYKEIVGKNDNEQAGVEEVQSQILLNDIDVFIRAISQVNGRAIIYVSYEQDGKLQREKIAINDQLFGYTLINVSRGLLTFERDEQIINYTIFKAKKKTEGNR</sequence>
<dbReference type="AlphaFoldDB" id="A0A090IPS8"/>
<protein>
    <submittedName>
        <fullName evidence="2">Putative general secretion pathway protein</fullName>
    </submittedName>
</protein>
<accession>A0A090IPS8</accession>
<gene>
    <name evidence="2" type="ORF">AWOD_I_0185</name>
</gene>
<dbReference type="STRING" id="80852.AWOD_I_0185"/>
<evidence type="ECO:0000313" key="2">
    <source>
        <dbReference type="EMBL" id="CED70280.1"/>
    </source>
</evidence>
<dbReference type="KEGG" id="awd:AWOD_I_0185"/>
<organism evidence="2 3">
    <name type="scientific">Aliivibrio wodanis</name>
    <dbReference type="NCBI Taxonomy" id="80852"/>
    <lineage>
        <taxon>Bacteria</taxon>
        <taxon>Pseudomonadati</taxon>
        <taxon>Pseudomonadota</taxon>
        <taxon>Gammaproteobacteria</taxon>
        <taxon>Vibrionales</taxon>
        <taxon>Vibrionaceae</taxon>
        <taxon>Aliivibrio</taxon>
    </lineage>
</organism>
<dbReference type="PATRIC" id="fig|80852.17.peg.190"/>
<keyword evidence="3" id="KW-1185">Reference proteome</keyword>
<evidence type="ECO:0000256" key="1">
    <source>
        <dbReference type="SAM" id="Phobius"/>
    </source>
</evidence>
<dbReference type="Proteomes" id="UP000032427">
    <property type="component" value="Chromosome 1"/>
</dbReference>
<keyword evidence="1" id="KW-1133">Transmembrane helix</keyword>
<keyword evidence="1" id="KW-0472">Membrane</keyword>
<dbReference type="EMBL" id="LN554846">
    <property type="protein sequence ID" value="CED70280.1"/>
    <property type="molecule type" value="Genomic_DNA"/>
</dbReference>
<name>A0A090IPS8_9GAMM</name>